<evidence type="ECO:0000313" key="7">
    <source>
        <dbReference type="Proteomes" id="UP001460270"/>
    </source>
</evidence>
<dbReference type="Proteomes" id="UP001460270">
    <property type="component" value="Unassembled WGS sequence"/>
</dbReference>
<dbReference type="GO" id="GO:0007186">
    <property type="term" value="P:G protein-coupled receptor signaling pathway"/>
    <property type="evidence" value="ECO:0007669"/>
    <property type="project" value="InterPro"/>
</dbReference>
<comment type="caution">
    <text evidence="6">The sequence shown here is derived from an EMBL/GenBank/DDBJ whole genome shotgun (WGS) entry which is preliminary data.</text>
</comment>
<sequence>MTSLSEAAGWAPSKLRAEHSARVKPLLHEAGESVTCLCTCPRTCPVTPARCGRAWCCSRDCCARCGTRDAQKPRETRGRTGPALQQQTAGRPAGGSGEAADKEISPWEKKYGQVPSCDLGEHCAVRKGARIGRMCDCPQGAFCNFFLLKCL</sequence>
<feature type="compositionally biased region" description="Basic and acidic residues" evidence="5">
    <location>
        <begin position="68"/>
        <end position="78"/>
    </location>
</feature>
<evidence type="ECO:0000256" key="4">
    <source>
        <dbReference type="ARBA" id="ARBA00023157"/>
    </source>
</evidence>
<dbReference type="GO" id="GO:0008343">
    <property type="term" value="P:adult feeding behavior"/>
    <property type="evidence" value="ECO:0007669"/>
    <property type="project" value="InterPro"/>
</dbReference>
<gene>
    <name evidence="6" type="ORF">WMY93_022265</name>
</gene>
<feature type="region of interest" description="Disordered" evidence="5">
    <location>
        <begin position="68"/>
        <end position="105"/>
    </location>
</feature>
<evidence type="ECO:0000256" key="3">
    <source>
        <dbReference type="ARBA" id="ARBA00022525"/>
    </source>
</evidence>
<comment type="similarity">
    <text evidence="2">Belongs to the CART family.</text>
</comment>
<dbReference type="GO" id="GO:0032099">
    <property type="term" value="P:negative regulation of appetite"/>
    <property type="evidence" value="ECO:0007669"/>
    <property type="project" value="InterPro"/>
</dbReference>
<protein>
    <recommendedName>
        <fullName evidence="8">Cocaine- and amphetamine-regulated transcript protein</fullName>
    </recommendedName>
</protein>
<dbReference type="InterPro" id="IPR009106">
    <property type="entry name" value="CART"/>
</dbReference>
<keyword evidence="7" id="KW-1185">Reference proteome</keyword>
<name>A0AAW0N7M7_9GOBI</name>
<keyword evidence="4" id="KW-1015">Disulfide bond</keyword>
<comment type="subcellular location">
    <subcellularLocation>
        <location evidence="1">Secreted</location>
    </subcellularLocation>
</comment>
<evidence type="ECO:0000256" key="2">
    <source>
        <dbReference type="ARBA" id="ARBA00005294"/>
    </source>
</evidence>
<keyword evidence="3" id="KW-0964">Secreted</keyword>
<dbReference type="GO" id="GO:0043410">
    <property type="term" value="P:positive regulation of MAPK cascade"/>
    <property type="evidence" value="ECO:0007669"/>
    <property type="project" value="InterPro"/>
</dbReference>
<proteinExistence type="inferred from homology"/>
<dbReference type="GO" id="GO:0005615">
    <property type="term" value="C:extracellular space"/>
    <property type="evidence" value="ECO:0007669"/>
    <property type="project" value="InterPro"/>
</dbReference>
<dbReference type="Pfam" id="PF06373">
    <property type="entry name" value="CART"/>
    <property type="match status" value="1"/>
</dbReference>
<dbReference type="SUPFAM" id="SSF64546">
    <property type="entry name" value="Satiety factor CART (cocaine and amphetamine regulated transcript)"/>
    <property type="match status" value="1"/>
</dbReference>
<dbReference type="InterPro" id="IPR036722">
    <property type="entry name" value="CART_C_sf"/>
</dbReference>
<evidence type="ECO:0000256" key="5">
    <source>
        <dbReference type="SAM" id="MobiDB-lite"/>
    </source>
</evidence>
<organism evidence="6 7">
    <name type="scientific">Mugilogobius chulae</name>
    <name type="common">yellowstripe goby</name>
    <dbReference type="NCBI Taxonomy" id="88201"/>
    <lineage>
        <taxon>Eukaryota</taxon>
        <taxon>Metazoa</taxon>
        <taxon>Chordata</taxon>
        <taxon>Craniata</taxon>
        <taxon>Vertebrata</taxon>
        <taxon>Euteleostomi</taxon>
        <taxon>Actinopterygii</taxon>
        <taxon>Neopterygii</taxon>
        <taxon>Teleostei</taxon>
        <taxon>Neoteleostei</taxon>
        <taxon>Acanthomorphata</taxon>
        <taxon>Gobiaria</taxon>
        <taxon>Gobiiformes</taxon>
        <taxon>Gobioidei</taxon>
        <taxon>Gobiidae</taxon>
        <taxon>Gobionellinae</taxon>
        <taxon>Mugilogobius</taxon>
    </lineage>
</organism>
<dbReference type="AlphaFoldDB" id="A0AAW0N7M7"/>
<dbReference type="PANTHER" id="PTHR16655:SF5">
    <property type="entry name" value="COCAINE- AND AMPHETAMINE-REGULATED TRANSCRIPT 2-RELATED"/>
    <property type="match status" value="1"/>
</dbReference>
<dbReference type="Gene3D" id="4.10.40.30">
    <property type="entry name" value="CART, C-terminal domain"/>
    <property type="match status" value="1"/>
</dbReference>
<evidence type="ECO:0008006" key="8">
    <source>
        <dbReference type="Google" id="ProtNLM"/>
    </source>
</evidence>
<reference evidence="7" key="1">
    <citation type="submission" date="2024-04" db="EMBL/GenBank/DDBJ databases">
        <title>Salinicola lusitanus LLJ914,a marine bacterium isolated from the Okinawa Trough.</title>
        <authorList>
            <person name="Li J."/>
        </authorList>
    </citation>
    <scope>NUCLEOTIDE SEQUENCE [LARGE SCALE GENOMIC DNA]</scope>
</reference>
<dbReference type="GO" id="GO:0005184">
    <property type="term" value="F:neuropeptide hormone activity"/>
    <property type="evidence" value="ECO:0007669"/>
    <property type="project" value="InterPro"/>
</dbReference>
<evidence type="ECO:0000256" key="1">
    <source>
        <dbReference type="ARBA" id="ARBA00004613"/>
    </source>
</evidence>
<evidence type="ECO:0000313" key="6">
    <source>
        <dbReference type="EMBL" id="KAK7893113.1"/>
    </source>
</evidence>
<dbReference type="PANTHER" id="PTHR16655">
    <property type="entry name" value="COCAINE AND AMPHETAMINE REGULATED TRANSCRIPT PROTEIN"/>
    <property type="match status" value="1"/>
</dbReference>
<accession>A0AAW0N7M7</accession>
<dbReference type="CDD" id="cd22741">
    <property type="entry name" value="CART_CTD-like"/>
    <property type="match status" value="1"/>
</dbReference>
<dbReference type="GO" id="GO:0009267">
    <property type="term" value="P:cellular response to starvation"/>
    <property type="evidence" value="ECO:0007669"/>
    <property type="project" value="InterPro"/>
</dbReference>
<dbReference type="EMBL" id="JBBPFD010000016">
    <property type="protein sequence ID" value="KAK7893113.1"/>
    <property type="molecule type" value="Genomic_DNA"/>
</dbReference>